<reference evidence="2 3" key="1">
    <citation type="submission" date="2017-12" db="EMBL/GenBank/DDBJ databases">
        <title>High-resolution comparative analysis of great ape genomes.</title>
        <authorList>
            <person name="Pollen A."/>
            <person name="Hastie A."/>
            <person name="Hormozdiari F."/>
            <person name="Dougherty M."/>
            <person name="Liu R."/>
            <person name="Chaisson M."/>
            <person name="Hoppe E."/>
            <person name="Hill C."/>
            <person name="Pang A."/>
            <person name="Hillier L."/>
            <person name="Baker C."/>
            <person name="Armstrong J."/>
            <person name="Shendure J."/>
            <person name="Paten B."/>
            <person name="Wilson R."/>
            <person name="Chao H."/>
            <person name="Schneider V."/>
            <person name="Ventura M."/>
            <person name="Kronenberg Z."/>
            <person name="Murali S."/>
            <person name="Gordon D."/>
            <person name="Cantsilieris S."/>
            <person name="Munson K."/>
            <person name="Nelson B."/>
            <person name="Raja A."/>
            <person name="Underwood J."/>
            <person name="Diekhans M."/>
            <person name="Fiddes I."/>
            <person name="Haussler D."/>
            <person name="Eichler E."/>
        </authorList>
    </citation>
    <scope>NUCLEOTIDE SEQUENCE [LARGE SCALE GENOMIC DNA]</scope>
    <source>
        <strain evidence="2">Yerkes chimp pedigree #C0471</strain>
    </source>
</reference>
<evidence type="ECO:0000256" key="1">
    <source>
        <dbReference type="SAM" id="MobiDB-lite"/>
    </source>
</evidence>
<gene>
    <name evidence="2" type="ORF">CK820_G0056055</name>
</gene>
<dbReference type="AlphaFoldDB" id="A0A2J8IKS2"/>
<comment type="caution">
    <text evidence="2">The sequence shown here is derived from an EMBL/GenBank/DDBJ whole genome shotgun (WGS) entry which is preliminary data.</text>
</comment>
<protein>
    <submittedName>
        <fullName evidence="2">T0196888 isoform 1</fullName>
    </submittedName>
</protein>
<accession>A0A2J8IKS2</accession>
<dbReference type="Proteomes" id="UP000236370">
    <property type="component" value="Unassembled WGS sequence"/>
</dbReference>
<feature type="region of interest" description="Disordered" evidence="1">
    <location>
        <begin position="1"/>
        <end position="20"/>
    </location>
</feature>
<name>A0A2J8IKS2_PANTR</name>
<feature type="non-terminal residue" evidence="2">
    <location>
        <position position="70"/>
    </location>
</feature>
<evidence type="ECO:0000313" key="3">
    <source>
        <dbReference type="Proteomes" id="UP000236370"/>
    </source>
</evidence>
<sequence>MGTGQSAVDAGQGSPEVEHSVSGTVGFLVSLTSRKKPRTLAKLLEGRGRPAIFIIALPPPNTIGGPALII</sequence>
<dbReference type="EMBL" id="NBAG03001030">
    <property type="protein sequence ID" value="PNI11122.1"/>
    <property type="molecule type" value="Genomic_DNA"/>
</dbReference>
<organism evidence="2 3">
    <name type="scientific">Pan troglodytes</name>
    <name type="common">Chimpanzee</name>
    <dbReference type="NCBI Taxonomy" id="9598"/>
    <lineage>
        <taxon>Eukaryota</taxon>
        <taxon>Metazoa</taxon>
        <taxon>Chordata</taxon>
        <taxon>Craniata</taxon>
        <taxon>Vertebrata</taxon>
        <taxon>Euteleostomi</taxon>
        <taxon>Mammalia</taxon>
        <taxon>Eutheria</taxon>
        <taxon>Euarchontoglires</taxon>
        <taxon>Primates</taxon>
        <taxon>Haplorrhini</taxon>
        <taxon>Catarrhini</taxon>
        <taxon>Hominidae</taxon>
        <taxon>Pan</taxon>
    </lineage>
</organism>
<proteinExistence type="predicted"/>
<evidence type="ECO:0000313" key="2">
    <source>
        <dbReference type="EMBL" id="PNI11122.1"/>
    </source>
</evidence>